<feature type="domain" description="D-isomer specific 2-hydroxyacid dehydrogenase NAD-binding" evidence="7">
    <location>
        <begin position="136"/>
        <end position="308"/>
    </location>
</feature>
<organism evidence="8 9">
    <name type="scientific">Azohydromonas lata</name>
    <dbReference type="NCBI Taxonomy" id="45677"/>
    <lineage>
        <taxon>Bacteria</taxon>
        <taxon>Pseudomonadati</taxon>
        <taxon>Pseudomonadota</taxon>
        <taxon>Betaproteobacteria</taxon>
        <taxon>Burkholderiales</taxon>
        <taxon>Sphaerotilaceae</taxon>
        <taxon>Azohydromonas</taxon>
    </lineage>
</organism>
<dbReference type="EMBL" id="JAXOJX010000012">
    <property type="protein sequence ID" value="MDZ5456813.1"/>
    <property type="molecule type" value="Genomic_DNA"/>
</dbReference>
<gene>
    <name evidence="8" type="ORF">SM757_09540</name>
</gene>
<evidence type="ECO:0000256" key="2">
    <source>
        <dbReference type="ARBA" id="ARBA00023002"/>
    </source>
</evidence>
<keyword evidence="9" id="KW-1185">Reference proteome</keyword>
<evidence type="ECO:0000256" key="1">
    <source>
        <dbReference type="ARBA" id="ARBA00005854"/>
    </source>
</evidence>
<feature type="region of interest" description="Disordered" evidence="5">
    <location>
        <begin position="1"/>
        <end position="20"/>
    </location>
</feature>
<dbReference type="Pfam" id="PF00389">
    <property type="entry name" value="2-Hacid_dh"/>
    <property type="match status" value="1"/>
</dbReference>
<dbReference type="Gene3D" id="3.40.50.720">
    <property type="entry name" value="NAD(P)-binding Rossmann-like Domain"/>
    <property type="match status" value="2"/>
</dbReference>
<proteinExistence type="inferred from homology"/>
<dbReference type="InterPro" id="IPR006140">
    <property type="entry name" value="D-isomer_DH_NAD-bd"/>
</dbReference>
<keyword evidence="2 4" id="KW-0560">Oxidoreductase</keyword>
<evidence type="ECO:0000313" key="9">
    <source>
        <dbReference type="Proteomes" id="UP001293718"/>
    </source>
</evidence>
<dbReference type="PANTHER" id="PTHR42789">
    <property type="entry name" value="D-ISOMER SPECIFIC 2-HYDROXYACID DEHYDROGENASE FAMILY PROTEIN (AFU_ORTHOLOGUE AFUA_6G10090)"/>
    <property type="match status" value="1"/>
</dbReference>
<reference evidence="8 9" key="1">
    <citation type="submission" date="2023-11" db="EMBL/GenBank/DDBJ databases">
        <title>Draft genome of Azohydromonas lata strain H1 (DSM1123), a polyhydroxyalkanoate producer.</title>
        <authorList>
            <person name="Traversa D."/>
            <person name="D'Addabbo P."/>
            <person name="Pazzani C."/>
            <person name="Manzari C."/>
            <person name="Chiara M."/>
            <person name="Scrascia M."/>
        </authorList>
    </citation>
    <scope>NUCLEOTIDE SEQUENCE [LARGE SCALE GENOMIC DNA]</scope>
    <source>
        <strain evidence="8 9">H1</strain>
    </source>
</reference>
<comment type="caution">
    <text evidence="8">The sequence shown here is derived from an EMBL/GenBank/DDBJ whole genome shotgun (WGS) entry which is preliminary data.</text>
</comment>
<dbReference type="Pfam" id="PF02826">
    <property type="entry name" value="2-Hacid_dh_C"/>
    <property type="match status" value="1"/>
</dbReference>
<dbReference type="Proteomes" id="UP001293718">
    <property type="component" value="Unassembled WGS sequence"/>
</dbReference>
<evidence type="ECO:0000313" key="8">
    <source>
        <dbReference type="EMBL" id="MDZ5456813.1"/>
    </source>
</evidence>
<dbReference type="RefSeq" id="WP_322465251.1">
    <property type="nucleotide sequence ID" value="NZ_JAXOJX010000012.1"/>
</dbReference>
<dbReference type="CDD" id="cd12169">
    <property type="entry name" value="PGDH_like_1"/>
    <property type="match status" value="1"/>
</dbReference>
<dbReference type="SUPFAM" id="SSF51735">
    <property type="entry name" value="NAD(P)-binding Rossmann-fold domains"/>
    <property type="match status" value="1"/>
</dbReference>
<dbReference type="InterPro" id="IPR050857">
    <property type="entry name" value="D-2-hydroxyacid_DH"/>
</dbReference>
<dbReference type="PANTHER" id="PTHR42789:SF1">
    <property type="entry name" value="D-ISOMER SPECIFIC 2-HYDROXYACID DEHYDROGENASE FAMILY PROTEIN (AFU_ORTHOLOGUE AFUA_6G10090)"/>
    <property type="match status" value="1"/>
</dbReference>
<accession>A0ABU5IFS9</accession>
<feature type="domain" description="D-isomer specific 2-hydroxyacid dehydrogenase catalytic" evidence="6">
    <location>
        <begin position="56"/>
        <end position="332"/>
    </location>
</feature>
<evidence type="ECO:0000256" key="3">
    <source>
        <dbReference type="ARBA" id="ARBA00023027"/>
    </source>
</evidence>
<dbReference type="InterPro" id="IPR036291">
    <property type="entry name" value="NAD(P)-bd_dom_sf"/>
</dbReference>
<evidence type="ECO:0000256" key="5">
    <source>
        <dbReference type="SAM" id="MobiDB-lite"/>
    </source>
</evidence>
<name>A0ABU5IFS9_9BURK</name>
<sequence>MAAEPTAKASHGSRVGTSRPPLEVTLLDDYQGVALDMADWSSLPPGTRIQVLREPADNEDELVRCLAGTDVLVVMRERTPLPASVLERLPRLRLITNLGARNAAIDLQACARLGITTCNAAGDPQARGATAETAWALILGWHKRLFASQLALRAGVWQPTLSSRVQGKVLGLVGLGRIGRQMARLGTAFGMEILAWSPHLAPERAAEAGARAVDKTELFDAADVVSLHLVLAPSTEGIVGAADLRRMKGDALLVNTARAGLVQEAALRQVLEQRRIGGAALDAYWQEPLPAGHWLLALDNVMLSPHLGYASTENLRAYYRNALRHIHDWLSGVAIPSMQPDCQ</sequence>
<evidence type="ECO:0000259" key="6">
    <source>
        <dbReference type="Pfam" id="PF00389"/>
    </source>
</evidence>
<evidence type="ECO:0000259" key="7">
    <source>
        <dbReference type="Pfam" id="PF02826"/>
    </source>
</evidence>
<comment type="similarity">
    <text evidence="1 4">Belongs to the D-isomer specific 2-hydroxyacid dehydrogenase family.</text>
</comment>
<protein>
    <submittedName>
        <fullName evidence="8">D-2-hydroxyacid dehydrogenase family protein</fullName>
    </submittedName>
</protein>
<keyword evidence="3" id="KW-0520">NAD</keyword>
<dbReference type="InterPro" id="IPR006139">
    <property type="entry name" value="D-isomer_2_OHA_DH_cat_dom"/>
</dbReference>
<evidence type="ECO:0000256" key="4">
    <source>
        <dbReference type="RuleBase" id="RU003719"/>
    </source>
</evidence>
<dbReference type="SUPFAM" id="SSF52283">
    <property type="entry name" value="Formate/glycerate dehydrogenase catalytic domain-like"/>
    <property type="match status" value="1"/>
</dbReference>